<dbReference type="STRING" id="29655.A0A0K9PYS1"/>
<organism evidence="3 4">
    <name type="scientific">Zostera marina</name>
    <name type="common">Eelgrass</name>
    <dbReference type="NCBI Taxonomy" id="29655"/>
    <lineage>
        <taxon>Eukaryota</taxon>
        <taxon>Viridiplantae</taxon>
        <taxon>Streptophyta</taxon>
        <taxon>Embryophyta</taxon>
        <taxon>Tracheophyta</taxon>
        <taxon>Spermatophyta</taxon>
        <taxon>Magnoliopsida</taxon>
        <taxon>Liliopsida</taxon>
        <taxon>Zosteraceae</taxon>
        <taxon>Zostera</taxon>
    </lineage>
</organism>
<dbReference type="EMBL" id="LFYR01000585">
    <property type="protein sequence ID" value="KMZ73385.1"/>
    <property type="molecule type" value="Genomic_DNA"/>
</dbReference>
<dbReference type="OMA" id="ETHKGLG"/>
<feature type="region of interest" description="Disordered" evidence="1">
    <location>
        <begin position="155"/>
        <end position="186"/>
    </location>
</feature>
<dbReference type="SMART" id="SM00443">
    <property type="entry name" value="G_patch"/>
    <property type="match status" value="2"/>
</dbReference>
<feature type="compositionally biased region" description="Acidic residues" evidence="1">
    <location>
        <begin position="155"/>
        <end position="172"/>
    </location>
</feature>
<feature type="compositionally biased region" description="Polar residues" evidence="1">
    <location>
        <begin position="97"/>
        <end position="111"/>
    </location>
</feature>
<dbReference type="OrthoDB" id="29523at2759"/>
<feature type="region of interest" description="Disordered" evidence="1">
    <location>
        <begin position="509"/>
        <end position="539"/>
    </location>
</feature>
<keyword evidence="4" id="KW-1185">Reference proteome</keyword>
<feature type="compositionally biased region" description="Acidic residues" evidence="1">
    <location>
        <begin position="205"/>
        <end position="223"/>
    </location>
</feature>
<dbReference type="PANTHER" id="PTHR47423">
    <property type="entry name" value="G-PATCH DOMAIN CONTAINING PROTEIN"/>
    <property type="match status" value="1"/>
</dbReference>
<protein>
    <recommendedName>
        <fullName evidence="2">G-patch domain-containing protein</fullName>
    </recommendedName>
</protein>
<dbReference type="InterPro" id="IPR000467">
    <property type="entry name" value="G_patch_dom"/>
</dbReference>
<comment type="caution">
    <text evidence="3">The sequence shown here is derived from an EMBL/GenBank/DDBJ whole genome shotgun (WGS) entry which is preliminary data.</text>
</comment>
<sequence>MGGGKRSSFYRRGGGQSRSVFVGGDLLDDWNRPSFSPASSTHHISGKKGNSRGGRGRRRESGIASGNEGSGCTHASFAYSYPEQQQVDSKNDLGDSGETSQVVASVNQTPSYEIPSCDYDSSVVGGRHLGLGFHDDKKVSDDGSEGEEDFVLAMVEDETEEVEENNETEEVGEASSRSRRKKGKKRNEGFLSIGGIKLYTVDISSPEDDSEEITDEKDEDSCDSAEIYSSSDSESEELSSDDDLGDDSEIDEEVMEDYLEAIGGVDNLFKGDDLEKNLDLDLSSDDDDDSIDGISGKLGRVTLLNASEQYGMEEKKHGNNRKMKAKKIGDLIENYRSAALEDMVLEKDTRGFISKKKKFHSQLSRSWPNDARKSKKYKEIRGGKKKQRKEKIYLKRRDRMLNRGVDLEQINLKLNQLVLDGTDIFSFQPMHSYDCSQVRRLASIYHLRNVCQRFGKKRFVTVMRTGNTCLPSSIDKINLEKLLGTIGDECTDFSVDRILGKSLSAKSKGKTKLRQAHMTAPSRSMKRSTSCRNTKESEKRKLSYATQPVSFIPCGVMKVDTKEVMSVNPPYEISTEIFADNTPLKTNLSENYAEKSSPIVGAFEMHTKGFGSKMLAKMGFEGVGLGKDGQGIAEPIEAIKRPKSLGLGVQFTETSESDVKVKKDLQINTHPLEERSKMSVKPVWHHNTHSSASSVSKHRSRKMDKEPIGEFENHTKGFGSKMMSKMGFVPGTGLGKDGQGIVNPLTAVKLPKSRGLGSN</sequence>
<dbReference type="Proteomes" id="UP000036987">
    <property type="component" value="Unassembled WGS sequence"/>
</dbReference>
<feature type="domain" description="G-patch" evidence="2">
    <location>
        <begin position="607"/>
        <end position="652"/>
    </location>
</feature>
<evidence type="ECO:0000256" key="1">
    <source>
        <dbReference type="SAM" id="MobiDB-lite"/>
    </source>
</evidence>
<proteinExistence type="predicted"/>
<dbReference type="PANTHER" id="PTHR47423:SF2">
    <property type="entry name" value="PROTEIN SQS1"/>
    <property type="match status" value="1"/>
</dbReference>
<feature type="compositionally biased region" description="Polar residues" evidence="1">
    <location>
        <begin position="33"/>
        <end position="43"/>
    </location>
</feature>
<dbReference type="GO" id="GO:0003676">
    <property type="term" value="F:nucleic acid binding"/>
    <property type="evidence" value="ECO:0007669"/>
    <property type="project" value="InterPro"/>
</dbReference>
<accession>A0A0K9PYS1</accession>
<dbReference type="AlphaFoldDB" id="A0A0K9PYS1"/>
<feature type="region of interest" description="Disordered" evidence="1">
    <location>
        <begin position="1"/>
        <end position="112"/>
    </location>
</feature>
<feature type="compositionally biased region" description="Basic residues" evidence="1">
    <location>
        <begin position="44"/>
        <end position="58"/>
    </location>
</feature>
<dbReference type="PROSITE" id="PS50174">
    <property type="entry name" value="G_PATCH"/>
    <property type="match status" value="2"/>
</dbReference>
<evidence type="ECO:0000313" key="4">
    <source>
        <dbReference type="Proteomes" id="UP000036987"/>
    </source>
</evidence>
<name>A0A0K9PYS1_ZOSMR</name>
<feature type="compositionally biased region" description="Acidic residues" evidence="1">
    <location>
        <begin position="233"/>
        <end position="247"/>
    </location>
</feature>
<evidence type="ECO:0000259" key="2">
    <source>
        <dbReference type="PROSITE" id="PS50174"/>
    </source>
</evidence>
<gene>
    <name evidence="3" type="ORF">ZOSMA_14G01490</name>
</gene>
<feature type="region of interest" description="Disordered" evidence="1">
    <location>
        <begin position="676"/>
        <end position="705"/>
    </location>
</feature>
<dbReference type="Pfam" id="PF01585">
    <property type="entry name" value="G-patch"/>
    <property type="match status" value="2"/>
</dbReference>
<feature type="domain" description="G-patch" evidence="2">
    <location>
        <begin position="715"/>
        <end position="759"/>
    </location>
</feature>
<feature type="region of interest" description="Disordered" evidence="1">
    <location>
        <begin position="201"/>
        <end position="247"/>
    </location>
</feature>
<evidence type="ECO:0000313" key="3">
    <source>
        <dbReference type="EMBL" id="KMZ73385.1"/>
    </source>
</evidence>
<reference evidence="4" key="1">
    <citation type="journal article" date="2016" name="Nature">
        <title>The genome of the seagrass Zostera marina reveals angiosperm adaptation to the sea.</title>
        <authorList>
            <person name="Olsen J.L."/>
            <person name="Rouze P."/>
            <person name="Verhelst B."/>
            <person name="Lin Y.-C."/>
            <person name="Bayer T."/>
            <person name="Collen J."/>
            <person name="Dattolo E."/>
            <person name="De Paoli E."/>
            <person name="Dittami S."/>
            <person name="Maumus F."/>
            <person name="Michel G."/>
            <person name="Kersting A."/>
            <person name="Lauritano C."/>
            <person name="Lohaus R."/>
            <person name="Toepel M."/>
            <person name="Tonon T."/>
            <person name="Vanneste K."/>
            <person name="Amirebrahimi M."/>
            <person name="Brakel J."/>
            <person name="Bostroem C."/>
            <person name="Chovatia M."/>
            <person name="Grimwood J."/>
            <person name="Jenkins J.W."/>
            <person name="Jueterbock A."/>
            <person name="Mraz A."/>
            <person name="Stam W.T."/>
            <person name="Tice H."/>
            <person name="Bornberg-Bauer E."/>
            <person name="Green P.J."/>
            <person name="Pearson G.A."/>
            <person name="Procaccini G."/>
            <person name="Duarte C.M."/>
            <person name="Schmutz J."/>
            <person name="Reusch T.B.H."/>
            <person name="Van de Peer Y."/>
        </authorList>
    </citation>
    <scope>NUCLEOTIDE SEQUENCE [LARGE SCALE GENOMIC DNA]</scope>
    <source>
        <strain evidence="4">cv. Finnish</strain>
    </source>
</reference>